<gene>
    <name evidence="2" type="ORF">KDH_76320</name>
</gene>
<evidence type="ECO:0008006" key="4">
    <source>
        <dbReference type="Google" id="ProtNLM"/>
    </source>
</evidence>
<keyword evidence="1" id="KW-0812">Transmembrane</keyword>
<evidence type="ECO:0000256" key="1">
    <source>
        <dbReference type="SAM" id="Phobius"/>
    </source>
</evidence>
<dbReference type="Proteomes" id="UP001344906">
    <property type="component" value="Unassembled WGS sequence"/>
</dbReference>
<keyword evidence="1" id="KW-1133">Transmembrane helix</keyword>
<protein>
    <recommendedName>
        <fullName evidence="4">DUF304 domain-containing protein</fullName>
    </recommendedName>
</protein>
<comment type="caution">
    <text evidence="2">The sequence shown here is derived from an EMBL/GenBank/DDBJ whole genome shotgun (WGS) entry which is preliminary data.</text>
</comment>
<keyword evidence="3" id="KW-1185">Reference proteome</keyword>
<name>A0ABQ6G4P0_9CHLR</name>
<reference evidence="2 3" key="1">
    <citation type="submission" date="2023-02" db="EMBL/GenBank/DDBJ databases">
        <title>Dictyobacter halimunensis sp. nov., a new member of the class Ktedonobacteria from forest soil in a geothermal area.</title>
        <authorList>
            <person name="Rachmania M.K."/>
            <person name="Ningsih F."/>
            <person name="Sakai Y."/>
            <person name="Yabe S."/>
            <person name="Yokota A."/>
            <person name="Sjamsuridzal W."/>
        </authorList>
    </citation>
    <scope>NUCLEOTIDE SEQUENCE [LARGE SCALE GENOMIC DNA]</scope>
    <source>
        <strain evidence="2 3">S3.2.2.5</strain>
    </source>
</reference>
<feature type="transmembrane region" description="Helical" evidence="1">
    <location>
        <begin position="44"/>
        <end position="67"/>
    </location>
</feature>
<evidence type="ECO:0000313" key="2">
    <source>
        <dbReference type="EMBL" id="GLV60813.1"/>
    </source>
</evidence>
<organism evidence="2 3">
    <name type="scientific">Dictyobacter halimunensis</name>
    <dbReference type="NCBI Taxonomy" id="3026934"/>
    <lineage>
        <taxon>Bacteria</taxon>
        <taxon>Bacillati</taxon>
        <taxon>Chloroflexota</taxon>
        <taxon>Ktedonobacteria</taxon>
        <taxon>Ktedonobacterales</taxon>
        <taxon>Dictyobacteraceae</taxon>
        <taxon>Dictyobacter</taxon>
    </lineage>
</organism>
<proteinExistence type="predicted"/>
<evidence type="ECO:0000313" key="3">
    <source>
        <dbReference type="Proteomes" id="UP001344906"/>
    </source>
</evidence>
<accession>A0ABQ6G4P0</accession>
<feature type="transmembrane region" description="Helical" evidence="1">
    <location>
        <begin position="73"/>
        <end position="95"/>
    </location>
</feature>
<dbReference type="EMBL" id="BSRI01000002">
    <property type="protein sequence ID" value="GLV60813.1"/>
    <property type="molecule type" value="Genomic_DNA"/>
</dbReference>
<sequence length="187" mass="21216">MSRFDMQQQIDPLIWSVLQPGEQVRWWDRPGPNAQVSNNTWKRLLIQSLIGGICGAILLPLCIFYLSHPRPSLPFLLGAFVIGALFFPIITFGRLGRSSHRSISRDAALRKALPYTRYAITDRRVLMVTQMPGQRSGIMSFQPHELAPIKRIDQGGGWGDLSFGGRRGRFANISSVEYVEQMLRSFR</sequence>
<keyword evidence="1" id="KW-0472">Membrane</keyword>